<dbReference type="GO" id="GO:0003700">
    <property type="term" value="F:DNA-binding transcription factor activity"/>
    <property type="evidence" value="ECO:0007669"/>
    <property type="project" value="InterPro"/>
</dbReference>
<dbReference type="FunFam" id="1.10.10.10:FF:000001">
    <property type="entry name" value="LysR family transcriptional regulator"/>
    <property type="match status" value="1"/>
</dbReference>
<dbReference type="Proteomes" id="UP000501868">
    <property type="component" value="Chromosome"/>
</dbReference>
<dbReference type="AlphaFoldDB" id="A0A6H1P275"/>
<accession>A0A6H1P275</accession>
<keyword evidence="2" id="KW-0805">Transcription regulation</keyword>
<dbReference type="SUPFAM" id="SSF53850">
    <property type="entry name" value="Periplasmic binding protein-like II"/>
    <property type="match status" value="1"/>
</dbReference>
<dbReference type="InterPro" id="IPR000847">
    <property type="entry name" value="LysR_HTH_N"/>
</dbReference>
<name>A0A6H1P275_PRIMG</name>
<keyword evidence="4" id="KW-0804">Transcription</keyword>
<dbReference type="EMBL" id="CP051128">
    <property type="protein sequence ID" value="QIZ07690.1"/>
    <property type="molecule type" value="Genomic_DNA"/>
</dbReference>
<dbReference type="SUPFAM" id="SSF46785">
    <property type="entry name" value="Winged helix' DNA-binding domain"/>
    <property type="match status" value="1"/>
</dbReference>
<evidence type="ECO:0000259" key="5">
    <source>
        <dbReference type="PROSITE" id="PS50931"/>
    </source>
</evidence>
<dbReference type="CDD" id="cd05466">
    <property type="entry name" value="PBP2_LTTR_substrate"/>
    <property type="match status" value="1"/>
</dbReference>
<gene>
    <name evidence="6" type="ORF">HFZ78_13885</name>
</gene>
<reference evidence="6 7" key="1">
    <citation type="submission" date="2020-04" db="EMBL/GenBank/DDBJ databases">
        <title>Genome-Wide Identification of 5-Methylcytosine Sites in Bacterial Genomes By High-Throughput Sequencing of MspJI Restriction Fragments.</title>
        <authorList>
            <person name="Wu V."/>
        </authorList>
    </citation>
    <scope>NUCLEOTIDE SEQUENCE [LARGE SCALE GENOMIC DNA]</scope>
    <source>
        <strain evidence="6 7">S2</strain>
    </source>
</reference>
<dbReference type="GO" id="GO:0000976">
    <property type="term" value="F:transcription cis-regulatory region binding"/>
    <property type="evidence" value="ECO:0007669"/>
    <property type="project" value="TreeGrafter"/>
</dbReference>
<sequence length="305" mass="34684">MHIEQLEYIVKVAETGSISIAAEKLHVSQSGISQSITRLEDELGVKLFKRHRRLGAVPTNEGKTLIKKAYEVLVRLQEFKEDAQSFNTVTSGNLKLSSIPGFMLFLLEPLSSFKNAFPNVNIEISEKSTQHIIEHVENNQIDIGLITIYEDLIKKREDLIFEVILEGKMKVYVSKSSPLVSQKFITPEQLVTQNVILYNGDYVKRFANDLISKFGPMNILFTSDNTEVIKKAILEGLGISFGPDFSHKNDPYVLSGEIVPIEIINYEQEKIGVGWVRSENNHFSINTKKFLEHFNFHSRMLTYSS</sequence>
<reference evidence="6 7" key="2">
    <citation type="submission" date="2020-04" db="EMBL/GenBank/DDBJ databases">
        <authorList>
            <person name="Fomenkov A."/>
            <person name="Anton B.P."/>
            <person name="Roberts R.J."/>
        </authorList>
    </citation>
    <scope>NUCLEOTIDE SEQUENCE [LARGE SCALE GENOMIC DNA]</scope>
    <source>
        <strain evidence="6 7">S2</strain>
    </source>
</reference>
<organism evidence="6 7">
    <name type="scientific">Priestia megaterium</name>
    <name type="common">Bacillus megaterium</name>
    <dbReference type="NCBI Taxonomy" id="1404"/>
    <lineage>
        <taxon>Bacteria</taxon>
        <taxon>Bacillati</taxon>
        <taxon>Bacillota</taxon>
        <taxon>Bacilli</taxon>
        <taxon>Bacillales</taxon>
        <taxon>Bacillaceae</taxon>
        <taxon>Priestia</taxon>
    </lineage>
</organism>
<dbReference type="Pfam" id="PF03466">
    <property type="entry name" value="LysR_substrate"/>
    <property type="match status" value="1"/>
</dbReference>
<protein>
    <submittedName>
        <fullName evidence="6">LysR family transcriptional regulator</fullName>
    </submittedName>
</protein>
<evidence type="ECO:0000313" key="6">
    <source>
        <dbReference type="EMBL" id="QIZ07690.1"/>
    </source>
</evidence>
<dbReference type="Pfam" id="PF00126">
    <property type="entry name" value="HTH_1"/>
    <property type="match status" value="1"/>
</dbReference>
<dbReference type="Gene3D" id="1.10.10.10">
    <property type="entry name" value="Winged helix-like DNA-binding domain superfamily/Winged helix DNA-binding domain"/>
    <property type="match status" value="1"/>
</dbReference>
<proteinExistence type="inferred from homology"/>
<evidence type="ECO:0000256" key="2">
    <source>
        <dbReference type="ARBA" id="ARBA00023015"/>
    </source>
</evidence>
<dbReference type="InterPro" id="IPR036390">
    <property type="entry name" value="WH_DNA-bd_sf"/>
</dbReference>
<dbReference type="PROSITE" id="PS50931">
    <property type="entry name" value="HTH_LYSR"/>
    <property type="match status" value="1"/>
</dbReference>
<evidence type="ECO:0000256" key="1">
    <source>
        <dbReference type="ARBA" id="ARBA00009437"/>
    </source>
</evidence>
<dbReference type="InterPro" id="IPR036388">
    <property type="entry name" value="WH-like_DNA-bd_sf"/>
</dbReference>
<comment type="similarity">
    <text evidence="1">Belongs to the LysR transcriptional regulatory family.</text>
</comment>
<evidence type="ECO:0000313" key="7">
    <source>
        <dbReference type="Proteomes" id="UP000501868"/>
    </source>
</evidence>
<evidence type="ECO:0000256" key="3">
    <source>
        <dbReference type="ARBA" id="ARBA00023125"/>
    </source>
</evidence>
<dbReference type="PRINTS" id="PR00039">
    <property type="entry name" value="HTHLYSR"/>
</dbReference>
<dbReference type="Gene3D" id="3.40.190.290">
    <property type="match status" value="1"/>
</dbReference>
<dbReference type="PANTHER" id="PTHR30126:SF40">
    <property type="entry name" value="HTH-TYPE TRANSCRIPTIONAL REGULATOR GLTR"/>
    <property type="match status" value="1"/>
</dbReference>
<dbReference type="InterPro" id="IPR005119">
    <property type="entry name" value="LysR_subst-bd"/>
</dbReference>
<keyword evidence="3" id="KW-0238">DNA-binding</keyword>
<dbReference type="PANTHER" id="PTHR30126">
    <property type="entry name" value="HTH-TYPE TRANSCRIPTIONAL REGULATOR"/>
    <property type="match status" value="1"/>
</dbReference>
<evidence type="ECO:0000256" key="4">
    <source>
        <dbReference type="ARBA" id="ARBA00023163"/>
    </source>
</evidence>
<feature type="domain" description="HTH lysR-type" evidence="5">
    <location>
        <begin position="1"/>
        <end position="59"/>
    </location>
</feature>